<keyword evidence="1" id="KW-0472">Membrane</keyword>
<proteinExistence type="predicted"/>
<feature type="non-terminal residue" evidence="2">
    <location>
        <position position="1"/>
    </location>
</feature>
<reference evidence="3" key="1">
    <citation type="submission" date="2016-10" db="EMBL/GenBank/DDBJ databases">
        <authorList>
            <person name="Varghese N."/>
            <person name="Submissions S."/>
        </authorList>
    </citation>
    <scope>NUCLEOTIDE SEQUENCE [LARGE SCALE GENOMIC DNA]</scope>
    <source>
        <strain evidence="3">CGMCC 4.2126</strain>
    </source>
</reference>
<keyword evidence="3" id="KW-1185">Reference proteome</keyword>
<organism evidence="2 3">
    <name type="scientific">Streptosporangium canum</name>
    <dbReference type="NCBI Taxonomy" id="324952"/>
    <lineage>
        <taxon>Bacteria</taxon>
        <taxon>Bacillati</taxon>
        <taxon>Actinomycetota</taxon>
        <taxon>Actinomycetes</taxon>
        <taxon>Streptosporangiales</taxon>
        <taxon>Streptosporangiaceae</taxon>
        <taxon>Streptosporangium</taxon>
    </lineage>
</organism>
<protein>
    <submittedName>
        <fullName evidence="2">Uncharacterized protein</fullName>
    </submittedName>
</protein>
<name>A0A1I4EJK5_9ACTN</name>
<gene>
    <name evidence="2" type="ORF">SAMN05216275_15059</name>
</gene>
<dbReference type="AlphaFoldDB" id="A0A1I4EJK5"/>
<feature type="transmembrane region" description="Helical" evidence="1">
    <location>
        <begin position="12"/>
        <end position="36"/>
    </location>
</feature>
<keyword evidence="1" id="KW-0812">Transmembrane</keyword>
<evidence type="ECO:0000313" key="3">
    <source>
        <dbReference type="Proteomes" id="UP000199111"/>
    </source>
</evidence>
<keyword evidence="1" id="KW-1133">Transmembrane helix</keyword>
<accession>A0A1I4EJK5</accession>
<dbReference type="Proteomes" id="UP000199111">
    <property type="component" value="Unassembled WGS sequence"/>
</dbReference>
<sequence>QEQAVIYSPFGIFLLLVFVAAVVIPGVIAVALIRLFRS</sequence>
<evidence type="ECO:0000313" key="2">
    <source>
        <dbReference type="EMBL" id="SFL05922.1"/>
    </source>
</evidence>
<dbReference type="EMBL" id="FOQY01000050">
    <property type="protein sequence ID" value="SFL05922.1"/>
    <property type="molecule type" value="Genomic_DNA"/>
</dbReference>
<evidence type="ECO:0000256" key="1">
    <source>
        <dbReference type="SAM" id="Phobius"/>
    </source>
</evidence>